<protein>
    <submittedName>
        <fullName evidence="1">Uncharacterized protein</fullName>
    </submittedName>
</protein>
<proteinExistence type="predicted"/>
<dbReference type="OrthoDB" id="5065200at2"/>
<dbReference type="Proteomes" id="UP000292935">
    <property type="component" value="Unassembled WGS sequence"/>
</dbReference>
<name>A0A4Q2JRA3_9MICO</name>
<evidence type="ECO:0000313" key="1">
    <source>
        <dbReference type="EMBL" id="RXZ48588.1"/>
    </source>
</evidence>
<comment type="caution">
    <text evidence="1">The sequence shown here is derived from an EMBL/GenBank/DDBJ whole genome shotgun (WGS) entry which is preliminary data.</text>
</comment>
<gene>
    <name evidence="1" type="ORF">ESP57_06200</name>
</gene>
<dbReference type="EMBL" id="SDPO01000002">
    <property type="protein sequence ID" value="RXZ48588.1"/>
    <property type="molecule type" value="Genomic_DNA"/>
</dbReference>
<reference evidence="1 2" key="1">
    <citation type="submission" date="2019-01" db="EMBL/GenBank/DDBJ databases">
        <authorList>
            <person name="Li J."/>
        </authorList>
    </citation>
    <scope>NUCLEOTIDE SEQUENCE [LARGE SCALE GENOMIC DNA]</scope>
    <source>
        <strain evidence="1 2">CCUG 35506</strain>
    </source>
</reference>
<dbReference type="AlphaFoldDB" id="A0A4Q2JRA3"/>
<sequence length="161" mass="17003">MGLFDKAKNAFTQAGSQATGQAAGQDWAAQAQAAQELANQAMRDAGYTDGAPVTMANASEVSAAMSADHDVLNAYGQELNRIIAIGQPGTSVIKSAVDTGERISGNPWYQLEIEVTLPGREPYTVQKREMLAPQFLANYAEGSVHDIAVDPADPNKTAFTS</sequence>
<accession>A0A4Q2JRA3</accession>
<dbReference type="RefSeq" id="WP_115963033.1">
    <property type="nucleotide sequence ID" value="NZ_SDPO01000002.1"/>
</dbReference>
<evidence type="ECO:0000313" key="2">
    <source>
        <dbReference type="Proteomes" id="UP000292935"/>
    </source>
</evidence>
<keyword evidence="2" id="KW-1185">Reference proteome</keyword>
<organism evidence="1 2">
    <name type="scientific">Agromyces fucosus</name>
    <dbReference type="NCBI Taxonomy" id="41985"/>
    <lineage>
        <taxon>Bacteria</taxon>
        <taxon>Bacillati</taxon>
        <taxon>Actinomycetota</taxon>
        <taxon>Actinomycetes</taxon>
        <taxon>Micrococcales</taxon>
        <taxon>Microbacteriaceae</taxon>
        <taxon>Agromyces</taxon>
    </lineage>
</organism>